<dbReference type="InterPro" id="IPR000182">
    <property type="entry name" value="GNAT_dom"/>
</dbReference>
<dbReference type="SUPFAM" id="SSF55729">
    <property type="entry name" value="Acyl-CoA N-acyltransferases (Nat)"/>
    <property type="match status" value="1"/>
</dbReference>
<reference evidence="4" key="2">
    <citation type="journal article" date="2021" name="PeerJ">
        <title>Extensive microbial diversity within the chicken gut microbiome revealed by metagenomics and culture.</title>
        <authorList>
            <person name="Gilroy R."/>
            <person name="Ravi A."/>
            <person name="Getino M."/>
            <person name="Pursley I."/>
            <person name="Horton D.L."/>
            <person name="Alikhan N.F."/>
            <person name="Baker D."/>
            <person name="Gharbi K."/>
            <person name="Hall N."/>
            <person name="Watson M."/>
            <person name="Adriaenssens E.M."/>
            <person name="Foster-Nyarko E."/>
            <person name="Jarju S."/>
            <person name="Secka A."/>
            <person name="Antonio M."/>
            <person name="Oren A."/>
            <person name="Chaudhuri R.R."/>
            <person name="La Ragione R."/>
            <person name="Hildebrand F."/>
            <person name="Pallen M.J."/>
        </authorList>
    </citation>
    <scope>NUCLEOTIDE SEQUENCE</scope>
    <source>
        <strain evidence="4">ChiSjej4B22-8148</strain>
    </source>
</reference>
<keyword evidence="1" id="KW-0808">Transferase</keyword>
<dbReference type="PROSITE" id="PS51186">
    <property type="entry name" value="GNAT"/>
    <property type="match status" value="1"/>
</dbReference>
<organism evidence="4 5">
    <name type="scientific">Candidatus Choladousia intestinavium</name>
    <dbReference type="NCBI Taxonomy" id="2840727"/>
    <lineage>
        <taxon>Bacteria</taxon>
        <taxon>Bacillati</taxon>
        <taxon>Bacillota</taxon>
        <taxon>Clostridia</taxon>
        <taxon>Lachnospirales</taxon>
        <taxon>Lachnospiraceae</taxon>
        <taxon>Lachnospiraceae incertae sedis</taxon>
        <taxon>Candidatus Choladousia</taxon>
    </lineage>
</organism>
<evidence type="ECO:0000313" key="4">
    <source>
        <dbReference type="EMBL" id="HIR13468.1"/>
    </source>
</evidence>
<dbReference type="GO" id="GO:0016747">
    <property type="term" value="F:acyltransferase activity, transferring groups other than amino-acyl groups"/>
    <property type="evidence" value="ECO:0007669"/>
    <property type="project" value="InterPro"/>
</dbReference>
<keyword evidence="2" id="KW-0012">Acyltransferase</keyword>
<accession>A0A9D1DAA2</accession>
<proteinExistence type="predicted"/>
<feature type="domain" description="N-acetyltransferase" evidence="3">
    <location>
        <begin position="16"/>
        <end position="157"/>
    </location>
</feature>
<evidence type="ECO:0000256" key="2">
    <source>
        <dbReference type="ARBA" id="ARBA00023315"/>
    </source>
</evidence>
<evidence type="ECO:0000256" key="1">
    <source>
        <dbReference type="ARBA" id="ARBA00022679"/>
    </source>
</evidence>
<dbReference type="PANTHER" id="PTHR43877">
    <property type="entry name" value="AMINOALKYLPHOSPHONATE N-ACETYLTRANSFERASE-RELATED-RELATED"/>
    <property type="match status" value="1"/>
</dbReference>
<protein>
    <submittedName>
        <fullName evidence="4">GNAT family N-acetyltransferase</fullName>
    </submittedName>
</protein>
<name>A0A9D1DAA2_9FIRM</name>
<gene>
    <name evidence="4" type="ORF">IAB31_06055</name>
</gene>
<dbReference type="EMBL" id="DVGK01000069">
    <property type="protein sequence ID" value="HIR13468.1"/>
    <property type="molecule type" value="Genomic_DNA"/>
</dbReference>
<dbReference type="Gene3D" id="3.40.630.30">
    <property type="match status" value="1"/>
</dbReference>
<reference evidence="4" key="1">
    <citation type="submission" date="2020-10" db="EMBL/GenBank/DDBJ databases">
        <authorList>
            <person name="Gilroy R."/>
        </authorList>
    </citation>
    <scope>NUCLEOTIDE SEQUENCE</scope>
    <source>
        <strain evidence="4">ChiSjej4B22-8148</strain>
    </source>
</reference>
<dbReference type="InterPro" id="IPR050832">
    <property type="entry name" value="Bact_Acetyltransf"/>
</dbReference>
<evidence type="ECO:0000259" key="3">
    <source>
        <dbReference type="PROSITE" id="PS51186"/>
    </source>
</evidence>
<evidence type="ECO:0000313" key="5">
    <source>
        <dbReference type="Proteomes" id="UP000886757"/>
    </source>
</evidence>
<dbReference type="Pfam" id="PF00583">
    <property type="entry name" value="Acetyltransf_1"/>
    <property type="match status" value="1"/>
</dbReference>
<dbReference type="InterPro" id="IPR016181">
    <property type="entry name" value="Acyl_CoA_acyltransferase"/>
</dbReference>
<dbReference type="CDD" id="cd04301">
    <property type="entry name" value="NAT_SF"/>
    <property type="match status" value="1"/>
</dbReference>
<dbReference type="Proteomes" id="UP000886757">
    <property type="component" value="Unassembled WGS sequence"/>
</dbReference>
<dbReference type="AlphaFoldDB" id="A0A9D1DAA2"/>
<sequence length="157" mass="17672">MTKNKKKKGVITVIKIQIREARIQDANFIHRLNCREMGYAYPLEKTIEKLEKILGSPHDKVYVAEFQDSVVGYVHANDYDLLYAPSMKNIMGIAVSSDFKRQGAGTALLKAVEEWAKKSGASGIRLVSGADRTGAHEFYRQFGFGKGKPQLNFKKIF</sequence>
<comment type="caution">
    <text evidence="4">The sequence shown here is derived from an EMBL/GenBank/DDBJ whole genome shotgun (WGS) entry which is preliminary data.</text>
</comment>